<dbReference type="InterPro" id="IPR027417">
    <property type="entry name" value="P-loop_NTPase"/>
</dbReference>
<dbReference type="PANTHER" id="PTHR42708:SF1">
    <property type="entry name" value="GLIDING MOTILITY PROTEIN MGLA"/>
    <property type="match status" value="1"/>
</dbReference>
<dbReference type="Proteomes" id="UP001476583">
    <property type="component" value="Chromosome"/>
</dbReference>
<dbReference type="PANTHER" id="PTHR42708">
    <property type="entry name" value="ATP/GTP-BINDING PROTEIN-RELATED"/>
    <property type="match status" value="1"/>
</dbReference>
<name>A0ABZ2RQZ8_ECTME</name>
<dbReference type="CDD" id="cd00882">
    <property type="entry name" value="Ras_like_GTPase"/>
    <property type="match status" value="1"/>
</dbReference>
<keyword evidence="2" id="KW-1185">Reference proteome</keyword>
<proteinExistence type="predicted"/>
<dbReference type="EMBL" id="CP148074">
    <property type="protein sequence ID" value="WXL26644.1"/>
    <property type="molecule type" value="Genomic_DNA"/>
</dbReference>
<organism evidence="1 2">
    <name type="scientific">Ectopseudomonas mendocina</name>
    <name type="common">Pseudomonas mendocina</name>
    <dbReference type="NCBI Taxonomy" id="300"/>
    <lineage>
        <taxon>Bacteria</taxon>
        <taxon>Pseudomonadati</taxon>
        <taxon>Pseudomonadota</taxon>
        <taxon>Gammaproteobacteria</taxon>
        <taxon>Pseudomonadales</taxon>
        <taxon>Pseudomonadaceae</taxon>
        <taxon>Ectopseudomonas</taxon>
    </lineage>
</organism>
<dbReference type="SUPFAM" id="SSF52540">
    <property type="entry name" value="P-loop containing nucleoside triphosphate hydrolases"/>
    <property type="match status" value="1"/>
</dbReference>
<sequence length="178" mass="19170">MTEYKILFTGTMGAGKTTAISAISEIPPVITDVQNNDPSLLKEKTTVGLDYGELTLPGGEQLRLYGTPGQQRFSFMWQILAKGALGLIILLDHSRPDPVADLSIYLTNFAELIARTGCVVAVGRIAADAHSELDGYAKCLAEHGVICPVLSADVRDKTQVLALLDLLLLQLEHQVPQA</sequence>
<dbReference type="InterPro" id="IPR052705">
    <property type="entry name" value="Gliding_Motility_GTPase"/>
</dbReference>
<dbReference type="Gene3D" id="3.40.50.300">
    <property type="entry name" value="P-loop containing nucleotide triphosphate hydrolases"/>
    <property type="match status" value="1"/>
</dbReference>
<accession>A0ABZ2RQZ8</accession>
<protein>
    <submittedName>
        <fullName evidence="1">GTP-binding protein</fullName>
    </submittedName>
</protein>
<gene>
    <name evidence="1" type="ORF">WG219_03965</name>
</gene>
<evidence type="ECO:0000313" key="2">
    <source>
        <dbReference type="Proteomes" id="UP001476583"/>
    </source>
</evidence>
<reference evidence="1 2" key="1">
    <citation type="submission" date="2024-03" db="EMBL/GenBank/DDBJ databases">
        <title>Complete genome of BD2.</title>
        <authorList>
            <person name="Cao G."/>
        </authorList>
    </citation>
    <scope>NUCLEOTIDE SEQUENCE [LARGE SCALE GENOMIC DNA]</scope>
    <source>
        <strain evidence="1 2">BD2</strain>
    </source>
</reference>
<evidence type="ECO:0000313" key="1">
    <source>
        <dbReference type="EMBL" id="WXL26644.1"/>
    </source>
</evidence>